<evidence type="ECO:0000259" key="10">
    <source>
        <dbReference type="Pfam" id="PF09718"/>
    </source>
</evidence>
<keyword evidence="6 7" id="KW-0326">Glycosidase</keyword>
<accession>A0ABW4Y9D4</accession>
<keyword evidence="2 7" id="KW-0929">Antimicrobial</keyword>
<dbReference type="EMBL" id="JBHUHX010000031">
    <property type="protein sequence ID" value="MFD2112567.1"/>
    <property type="molecule type" value="Genomic_DNA"/>
</dbReference>
<dbReference type="Pfam" id="PF09718">
    <property type="entry name" value="Tape_meas_lam_C"/>
    <property type="match status" value="1"/>
</dbReference>
<evidence type="ECO:0000313" key="12">
    <source>
        <dbReference type="Proteomes" id="UP001597337"/>
    </source>
</evidence>
<name>A0ABW4Y9D4_9GAMM</name>
<dbReference type="SUPFAM" id="SSF53955">
    <property type="entry name" value="Lysozyme-like"/>
    <property type="match status" value="1"/>
</dbReference>
<evidence type="ECO:0000256" key="3">
    <source>
        <dbReference type="ARBA" id="ARBA00022638"/>
    </source>
</evidence>
<keyword evidence="9" id="KW-1133">Transmembrane helix</keyword>
<evidence type="ECO:0000256" key="1">
    <source>
        <dbReference type="ARBA" id="ARBA00000632"/>
    </source>
</evidence>
<organism evidence="11 12">
    <name type="scientific">Thiorhodococcus fuscus</name>
    <dbReference type="NCBI Taxonomy" id="527200"/>
    <lineage>
        <taxon>Bacteria</taxon>
        <taxon>Pseudomonadati</taxon>
        <taxon>Pseudomonadota</taxon>
        <taxon>Gammaproteobacteria</taxon>
        <taxon>Chromatiales</taxon>
        <taxon>Chromatiaceae</taxon>
        <taxon>Thiorhodococcus</taxon>
    </lineage>
</organism>
<dbReference type="RefSeq" id="WP_386026958.1">
    <property type="nucleotide sequence ID" value="NZ_JBHUHX010000031.1"/>
</dbReference>
<evidence type="ECO:0000256" key="4">
    <source>
        <dbReference type="ARBA" id="ARBA00022801"/>
    </source>
</evidence>
<dbReference type="InterPro" id="IPR023347">
    <property type="entry name" value="Lysozyme_dom_sf"/>
</dbReference>
<dbReference type="HAMAP" id="MF_04110">
    <property type="entry name" value="ENDOLYSIN_T4"/>
    <property type="match status" value="1"/>
</dbReference>
<feature type="coiled-coil region" evidence="8">
    <location>
        <begin position="1358"/>
        <end position="1410"/>
    </location>
</feature>
<keyword evidence="8" id="KW-0175">Coiled coil</keyword>
<dbReference type="InterPro" id="IPR002196">
    <property type="entry name" value="Glyco_hydro_24"/>
</dbReference>
<evidence type="ECO:0000313" key="11">
    <source>
        <dbReference type="EMBL" id="MFD2112567.1"/>
    </source>
</evidence>
<dbReference type="EC" id="3.2.1.17" evidence="7"/>
<evidence type="ECO:0000256" key="9">
    <source>
        <dbReference type="SAM" id="Phobius"/>
    </source>
</evidence>
<proteinExistence type="inferred from homology"/>
<comment type="catalytic activity">
    <reaction evidence="1 7">
        <text>Hydrolysis of (1-&gt;4)-beta-linkages between N-acetylmuramic acid and N-acetyl-D-glucosamine residues in a peptidoglycan and between N-acetyl-D-glucosamine residues in chitodextrins.</text>
        <dbReference type="EC" id="3.2.1.17"/>
    </reaction>
</comment>
<dbReference type="InterPro" id="IPR006431">
    <property type="entry name" value="Phage_tape_meas_C"/>
</dbReference>
<dbReference type="InterPro" id="IPR033907">
    <property type="entry name" value="Endolysin_autolysin"/>
</dbReference>
<evidence type="ECO:0000256" key="2">
    <source>
        <dbReference type="ARBA" id="ARBA00022529"/>
    </source>
</evidence>
<dbReference type="InterPro" id="IPR051018">
    <property type="entry name" value="Bacteriophage_GH24"/>
</dbReference>
<dbReference type="Gene3D" id="1.10.530.40">
    <property type="match status" value="1"/>
</dbReference>
<dbReference type="PANTHER" id="PTHR38107">
    <property type="match status" value="1"/>
</dbReference>
<keyword evidence="9" id="KW-0472">Membrane</keyword>
<protein>
    <recommendedName>
        <fullName evidence="7">Lysozyme</fullName>
        <ecNumber evidence="7">3.2.1.17</ecNumber>
    </recommendedName>
</protein>
<keyword evidence="9" id="KW-0812">Transmembrane</keyword>
<evidence type="ECO:0000256" key="7">
    <source>
        <dbReference type="RuleBase" id="RU003788"/>
    </source>
</evidence>
<dbReference type="InterPro" id="IPR034690">
    <property type="entry name" value="Endolysin_T4_type"/>
</dbReference>
<sequence>MRSYGNTASAMGKDLNQMIEAVADASVGEFERLKEFGIKASSEGDQVALTFQGVTTTIGKNSREIQDYLLAIGNVQFAGAMDRQMDTLGGAISNVKDALLQAWVALGDSGLTDAVVRGLKWIADWIGEISDNMKLADFNGWMEDLKGVAGAAAGATGVYLTFSAAVELATVAMDALAVGQAAVNAVMALNPIGQIALAIGVAVTALSAFGGYLFAVRNDMTTFGETSGTVGDLVKATWEEVASRFSEAWDGVTQNISDAFDALGIDIDEVARQAEIVFSSILSGAAEFAEEFISTWVGVGSSIGSVAAYLVTTFSNAFSDIGAIAKAAWADITSGNLDFSGTKAAIAAAWQEQLSAADTLVESIQANFDGSVDYVGKVKDKAVGLADDIEERFKRISLERSLDDQLGAEFDAAIKQFDALDRGALNAASGTDKLTGATTALSKAQSDANKTATAMIKQFEGLNLNAYWDHAGYSIGYGHQSPEIKVGMRIDLDQAEKYLKEDVAKFEDVVRSVVTVSLSDSQAAALTSLAYNIGEGAFSNSTLVKLLNLGDYEAAAGEFDKWTKVTVNGLKQTSDALVRRRDLEEEVFRGAGSLSAATSALAQKDKEAAKQQEKLNATRQQAREILAGLNADWDSLADQYDTSYAASKRFKQSQSEISQLLATGRMTADEYARALQYINLEYQRSQGPMAAWLAYLEESIGTFDEFTVDVMDSFVDNLADGLADGRLEFDDFVDDVKRMLARIAVNTIAVNLVGSVTGIGSPASGVAGAAGAAGSASSLSGLGNLSSLANLFGGNSLGLTAGRGIAYAAGSLGYGSNALGAGVGNLAGMSNWMLGGSALAGGLLGSALFDGGYSDAGSSIGSTAGAVIGSMILPGIGTALGSLLGGAGGGFLGSLFGGGETRQGNYATSFSGAGFEDDVKASGAFGLNFGLQDKGSNNIKASEFQDVFDGMAAVSTRLSEFYGKGLSDQIQADLRDRLGDFNGWGKDLDESFQKIFTSILDAANTAEGEAGDGAGHLLKVAVGDLGGTAEQMAQQIEGGLAKVNTVLSLWGTEAGERLGFGLEGVLDSQESAVRAMSDWVAEFARSGESTVETLGRLVSGLVSVTSAAELTTAGLGELSGEALLRLGESFADLVNEIGLSLDDLAALQSNYYEHFYTAEEQAARIREAALDQIRAWNAEMGLTGAAIVDSSEALRAYVDGLDLTTEAGMRAYVAAMQISTSFITLDEALSALGSTVDSVSGSVADFIASMTPEDVAQNAALAEMADLFAQWGMTIPPTSEALYALIQAGVFTDEQLQTLAEHSGELGQAWAAIATAQKAAIDDLESAYDAAVEAAKAASSARIDALREASNAKIDALRDESSARIKALRDQYDSLTDALNDQLGDARDSLSQFQRIVDAAAAALESLTQQTETSPDQTRQRLLAEAKAALEQFGQTGELPSNITDLISGLGTVDPNDFATREEWLAAIAENQAIVGQLEDLGGTQLDAAERQIALLEEQIKQAREQYEAAVDAENDRLDRAIKAERDNLEKAIAAEEDALEKHLSGLKWQLDRETDEILAQGVELVDATTAQNDILADILASVSDISGGVLAKSTTPSDSAIESSTIPAFASGGYHAGGLRVVGELGPELEYTGPSQITPNSDIGSMFVAGNAPVVDELRELRAEVKSLRATQAAQAETSRALLKIIERWNGEGTPPDRMDYAKTVAESV</sequence>
<evidence type="ECO:0000256" key="5">
    <source>
        <dbReference type="ARBA" id="ARBA00023200"/>
    </source>
</evidence>
<feature type="transmembrane region" description="Helical" evidence="9">
    <location>
        <begin position="195"/>
        <end position="215"/>
    </location>
</feature>
<evidence type="ECO:0000256" key="6">
    <source>
        <dbReference type="ARBA" id="ARBA00023295"/>
    </source>
</evidence>
<dbReference type="Gene3D" id="1.20.120.20">
    <property type="entry name" value="Apolipoprotein"/>
    <property type="match status" value="1"/>
</dbReference>
<comment type="similarity">
    <text evidence="7">Belongs to the glycosyl hydrolase 24 family.</text>
</comment>
<dbReference type="Pfam" id="PF00959">
    <property type="entry name" value="Phage_lysozyme"/>
    <property type="match status" value="1"/>
</dbReference>
<dbReference type="InterPro" id="IPR023346">
    <property type="entry name" value="Lysozyme-like_dom_sf"/>
</dbReference>
<feature type="coiled-coil region" evidence="8">
    <location>
        <begin position="594"/>
        <end position="632"/>
    </location>
</feature>
<keyword evidence="3 7" id="KW-0081">Bacteriolytic enzyme</keyword>
<comment type="caution">
    <text evidence="11">The sequence shown here is derived from an EMBL/GenBank/DDBJ whole genome shotgun (WGS) entry which is preliminary data.</text>
</comment>
<dbReference type="Proteomes" id="UP001597337">
    <property type="component" value="Unassembled WGS sequence"/>
</dbReference>
<reference evidence="12" key="1">
    <citation type="journal article" date="2019" name="Int. J. Syst. Evol. Microbiol.">
        <title>The Global Catalogue of Microorganisms (GCM) 10K type strain sequencing project: providing services to taxonomists for standard genome sequencing and annotation.</title>
        <authorList>
            <consortium name="The Broad Institute Genomics Platform"/>
            <consortium name="The Broad Institute Genome Sequencing Center for Infectious Disease"/>
            <person name="Wu L."/>
            <person name="Ma J."/>
        </authorList>
    </citation>
    <scope>NUCLEOTIDE SEQUENCE [LARGE SCALE GENOMIC DNA]</scope>
    <source>
        <strain evidence="12">KACC 12597</strain>
    </source>
</reference>
<dbReference type="PANTHER" id="PTHR38107:SF3">
    <property type="entry name" value="LYSOZYME RRRD-RELATED"/>
    <property type="match status" value="1"/>
</dbReference>
<evidence type="ECO:0000256" key="8">
    <source>
        <dbReference type="SAM" id="Coils"/>
    </source>
</evidence>
<keyword evidence="12" id="KW-1185">Reference proteome</keyword>
<dbReference type="CDD" id="cd00737">
    <property type="entry name" value="lyz_endolysin_autolysin"/>
    <property type="match status" value="1"/>
</dbReference>
<dbReference type="GO" id="GO:0016787">
    <property type="term" value="F:hydrolase activity"/>
    <property type="evidence" value="ECO:0007669"/>
    <property type="project" value="UniProtKB-KW"/>
</dbReference>
<keyword evidence="5" id="KW-1035">Host cytoplasm</keyword>
<gene>
    <name evidence="11" type="ORF">ACFSJC_12020</name>
</gene>
<feature type="coiled-coil region" evidence="8">
    <location>
        <begin position="1486"/>
        <end position="1542"/>
    </location>
</feature>
<keyword evidence="4 7" id="KW-0378">Hydrolase</keyword>
<feature type="domain" description="Bacteriophage tail tape measure C-terminal" evidence="10">
    <location>
        <begin position="689"/>
        <end position="753"/>
    </location>
</feature>